<name>A0A5C3EBN9_9BASI</name>
<keyword evidence="2" id="KW-0472">Membrane</keyword>
<reference evidence="3 4" key="1">
    <citation type="submission" date="2018-03" db="EMBL/GenBank/DDBJ databases">
        <authorList>
            <person name="Guldener U."/>
        </authorList>
    </citation>
    <scope>NUCLEOTIDE SEQUENCE [LARGE SCALE GENOMIC DNA]</scope>
    <source>
        <strain evidence="3 4">NBRC100155</strain>
    </source>
</reference>
<feature type="transmembrane region" description="Helical" evidence="2">
    <location>
        <begin position="48"/>
        <end position="69"/>
    </location>
</feature>
<evidence type="ECO:0000313" key="3">
    <source>
        <dbReference type="EMBL" id="SPO26986.1"/>
    </source>
</evidence>
<feature type="region of interest" description="Disordered" evidence="1">
    <location>
        <begin position="408"/>
        <end position="442"/>
    </location>
</feature>
<feature type="transmembrane region" description="Helical" evidence="2">
    <location>
        <begin position="304"/>
        <end position="327"/>
    </location>
</feature>
<feature type="transmembrane region" description="Helical" evidence="2">
    <location>
        <begin position="212"/>
        <end position="239"/>
    </location>
</feature>
<evidence type="ECO:0000256" key="2">
    <source>
        <dbReference type="SAM" id="Phobius"/>
    </source>
</evidence>
<evidence type="ECO:0000313" key="4">
    <source>
        <dbReference type="Proteomes" id="UP000324022"/>
    </source>
</evidence>
<feature type="transmembrane region" description="Helical" evidence="2">
    <location>
        <begin position="90"/>
        <end position="108"/>
    </location>
</feature>
<dbReference type="Proteomes" id="UP000324022">
    <property type="component" value="Unassembled WGS sequence"/>
</dbReference>
<gene>
    <name evidence="3" type="ORF">UTRI_10449_B</name>
</gene>
<feature type="region of interest" description="Disordered" evidence="1">
    <location>
        <begin position="483"/>
        <end position="521"/>
    </location>
</feature>
<feature type="transmembrane region" description="Helical" evidence="2">
    <location>
        <begin position="339"/>
        <end position="357"/>
    </location>
</feature>
<evidence type="ECO:0000256" key="1">
    <source>
        <dbReference type="SAM" id="MobiDB-lite"/>
    </source>
</evidence>
<keyword evidence="2" id="KW-1133">Transmembrane helix</keyword>
<keyword evidence="2" id="KW-0812">Transmembrane</keyword>
<proteinExistence type="predicted"/>
<dbReference type="OrthoDB" id="2545209at2759"/>
<feature type="transmembrane region" description="Helical" evidence="2">
    <location>
        <begin position="138"/>
        <end position="161"/>
    </location>
</feature>
<feature type="compositionally biased region" description="Polar residues" evidence="1">
    <location>
        <begin position="418"/>
        <end position="427"/>
    </location>
</feature>
<feature type="compositionally biased region" description="Polar residues" evidence="1">
    <location>
        <begin position="494"/>
        <end position="511"/>
    </location>
</feature>
<dbReference type="EMBL" id="OOIN01000016">
    <property type="protein sequence ID" value="SPO26986.1"/>
    <property type="molecule type" value="Genomic_DNA"/>
</dbReference>
<sequence>MSNNVAARLMRPITPEELHYPYPMETNAQLIDFANLMLRPPPSKAVEVFMIIDIIQCIITLIGCAHVVVKKGRMRDVEIFKLRKSPYGTFIVPNAVWVLLTGVSYGFVLTCSPRSPISNLSGYGKLRKMHLPIPHSAALMNTIIIAIGLVMVGWNVVITSLNGHQRNLTHMQGRNVYEILLRPSHTQAFLDAAPTEEMLTLVKLGWCDVMNVFRWCCIALGSFIMLVVMIIVLLAFWSIPNHLFLVDNLCSIFPDAIAEKKNHRNAWDNLVMLWRIGLPKNLKGVHYAAFKRTWMMTMVGHSQALLLLGGVVSFTVPPVFLFFVPWTNAYAGRSSDHQVMFIVAYVITVAFLLAGWITGLSATLTFDDIFRAVSGLGNEHTGQQSQLSSDTHSSCVPQGSRAINRKFSGANILPPSPTKFNQPSSPNLLRPMPSFTPSSSSEQTLAYADEKALHSKNNTNNVLIVTETSIHVDHHDLEASLSGSESIPMYPHPYNSNRSPSTSDINRSSNHFLGRNMTRYH</sequence>
<organism evidence="3 4">
    <name type="scientific">Ustilago trichophora</name>
    <dbReference type="NCBI Taxonomy" id="86804"/>
    <lineage>
        <taxon>Eukaryota</taxon>
        <taxon>Fungi</taxon>
        <taxon>Dikarya</taxon>
        <taxon>Basidiomycota</taxon>
        <taxon>Ustilaginomycotina</taxon>
        <taxon>Ustilaginomycetes</taxon>
        <taxon>Ustilaginales</taxon>
        <taxon>Ustilaginaceae</taxon>
        <taxon>Ustilago</taxon>
    </lineage>
</organism>
<protein>
    <submittedName>
        <fullName evidence="3">Related to membrane protein Dik6</fullName>
    </submittedName>
</protein>
<keyword evidence="4" id="KW-1185">Reference proteome</keyword>
<dbReference type="AlphaFoldDB" id="A0A5C3EBN9"/>
<accession>A0A5C3EBN9</accession>